<dbReference type="GO" id="GO:0000407">
    <property type="term" value="C:phagophore assembly site"/>
    <property type="evidence" value="ECO:0007669"/>
    <property type="project" value="TreeGrafter"/>
</dbReference>
<comment type="similarity">
    <text evidence="1 4">Belongs to the ATG13 family. Fungi subfamily.</text>
</comment>
<keyword evidence="3 4" id="KW-0072">Autophagy</keyword>
<dbReference type="GO" id="GO:0005829">
    <property type="term" value="C:cytosol"/>
    <property type="evidence" value="ECO:0007669"/>
    <property type="project" value="TreeGrafter"/>
</dbReference>
<accession>A0A6A7C0S1</accession>
<dbReference type="GO" id="GO:0034497">
    <property type="term" value="P:protein localization to phagophore assembly site"/>
    <property type="evidence" value="ECO:0007669"/>
    <property type="project" value="TreeGrafter"/>
</dbReference>
<evidence type="ECO:0000256" key="1">
    <source>
        <dbReference type="ARBA" id="ARBA00005246"/>
    </source>
</evidence>
<evidence type="ECO:0000256" key="4">
    <source>
        <dbReference type="RuleBase" id="RU361214"/>
    </source>
</evidence>
<evidence type="ECO:0000313" key="8">
    <source>
        <dbReference type="Proteomes" id="UP000799421"/>
    </source>
</evidence>
<evidence type="ECO:0000313" key="7">
    <source>
        <dbReference type="EMBL" id="KAF2860599.1"/>
    </source>
</evidence>
<dbReference type="InterPro" id="IPR018731">
    <property type="entry name" value="Atg13_N"/>
</dbReference>
<gene>
    <name evidence="7" type="ORF">K470DRAFT_257831</name>
</gene>
<feature type="region of interest" description="Disordered" evidence="5">
    <location>
        <begin position="294"/>
        <end position="316"/>
    </location>
</feature>
<dbReference type="PANTHER" id="PTHR13430:SF4">
    <property type="entry name" value="AUTOPHAGY-RELATED PROTEIN 13"/>
    <property type="match status" value="1"/>
</dbReference>
<dbReference type="Pfam" id="PF10033">
    <property type="entry name" value="ATG13"/>
    <property type="match status" value="1"/>
</dbReference>
<dbReference type="EMBL" id="MU005980">
    <property type="protein sequence ID" value="KAF2860599.1"/>
    <property type="molecule type" value="Genomic_DNA"/>
</dbReference>
<feature type="compositionally biased region" description="Polar residues" evidence="5">
    <location>
        <begin position="387"/>
        <end position="420"/>
    </location>
</feature>
<feature type="compositionally biased region" description="Polar residues" evidence="5">
    <location>
        <begin position="243"/>
        <end position="255"/>
    </location>
</feature>
<feature type="region of interest" description="Disordered" evidence="5">
    <location>
        <begin position="355"/>
        <end position="448"/>
    </location>
</feature>
<dbReference type="GO" id="GO:1990316">
    <property type="term" value="C:Atg1/ULK1 kinase complex"/>
    <property type="evidence" value="ECO:0007669"/>
    <property type="project" value="InterPro"/>
</dbReference>
<proteinExistence type="inferred from homology"/>
<organism evidence="7 8">
    <name type="scientific">Piedraia hortae CBS 480.64</name>
    <dbReference type="NCBI Taxonomy" id="1314780"/>
    <lineage>
        <taxon>Eukaryota</taxon>
        <taxon>Fungi</taxon>
        <taxon>Dikarya</taxon>
        <taxon>Ascomycota</taxon>
        <taxon>Pezizomycotina</taxon>
        <taxon>Dothideomycetes</taxon>
        <taxon>Dothideomycetidae</taxon>
        <taxon>Capnodiales</taxon>
        <taxon>Piedraiaceae</taxon>
        <taxon>Piedraia</taxon>
    </lineage>
</organism>
<dbReference type="AlphaFoldDB" id="A0A6A7C0S1"/>
<feature type="compositionally biased region" description="Basic and acidic residues" evidence="5">
    <location>
        <begin position="550"/>
        <end position="559"/>
    </location>
</feature>
<reference evidence="7" key="1">
    <citation type="journal article" date="2020" name="Stud. Mycol.">
        <title>101 Dothideomycetes genomes: a test case for predicting lifestyles and emergence of pathogens.</title>
        <authorList>
            <person name="Haridas S."/>
            <person name="Albert R."/>
            <person name="Binder M."/>
            <person name="Bloem J."/>
            <person name="Labutti K."/>
            <person name="Salamov A."/>
            <person name="Andreopoulos B."/>
            <person name="Baker S."/>
            <person name="Barry K."/>
            <person name="Bills G."/>
            <person name="Bluhm B."/>
            <person name="Cannon C."/>
            <person name="Castanera R."/>
            <person name="Culley D."/>
            <person name="Daum C."/>
            <person name="Ezra D."/>
            <person name="Gonzalez J."/>
            <person name="Henrissat B."/>
            <person name="Kuo A."/>
            <person name="Liang C."/>
            <person name="Lipzen A."/>
            <person name="Lutzoni F."/>
            <person name="Magnuson J."/>
            <person name="Mondo S."/>
            <person name="Nolan M."/>
            <person name="Ohm R."/>
            <person name="Pangilinan J."/>
            <person name="Park H.-J."/>
            <person name="Ramirez L."/>
            <person name="Alfaro M."/>
            <person name="Sun H."/>
            <person name="Tritt A."/>
            <person name="Yoshinaga Y."/>
            <person name="Zwiers L.-H."/>
            <person name="Turgeon B."/>
            <person name="Goodwin S."/>
            <person name="Spatafora J."/>
            <person name="Crous P."/>
            <person name="Grigoriev I."/>
        </authorList>
    </citation>
    <scope>NUCLEOTIDE SEQUENCE</scope>
    <source>
        <strain evidence="7">CBS 480.64</strain>
    </source>
</reference>
<feature type="compositionally biased region" description="Polar residues" evidence="5">
    <location>
        <begin position="503"/>
        <end position="513"/>
    </location>
</feature>
<dbReference type="InterPro" id="IPR036570">
    <property type="entry name" value="HORMA_dom_sf"/>
</dbReference>
<dbReference type="OrthoDB" id="70161at2759"/>
<dbReference type="InterPro" id="IPR040182">
    <property type="entry name" value="ATG13"/>
</dbReference>
<sequence length="585" mass="63413">MEDSSVLLDVLQTWKRADLAESRPPPLVIEVYIDTTGLPHSQSLVLVDEFGKRWDVADALSTSAFPTTEPLEVVLERWTLRLGSKSDLTPDELNQQLHIVYKKGVVMFRALDTLIHHLPAWKLFRRIGRQAGSQQSFKLKYRVRPGGFDSNARRPDPLLTPLCPHESSHIPPAHGDEHGKPVLGTHAIVPLVTPAGRLHCRVDYRLSVSFQAVDSEALLSSRFLSRDQYMPAQPTVFGRSAPGTRTSNSRQSDTARLSDDSDTLAYPYRPKSGGYGSLGTFRAAEKRYSPLNIHRLSGQDMDRPTSQPVSEPVGGNSYEKRKLITRGVFKAGSLGDSPTTAHRLSQDMARRYTSANYDAGSRPVSVDNKPQLRSPPRPSCPSVDTAVASSGGSSNSRPTPVHRYNSSFSNRPRRPLSNQMTGLGNRSGGSGGSSDQVTGTSSAGQSDGEDIADYVSMLESSAVKQHALTRPTAARSSNTVNLSRYASLRDPAGALADDLSASHLGQGSNSITPPSRRLSNVPGLSISASPSRGGLPHQPVVRSRLSTHSIIEDPRRSADAESEGSSSNRVEEDDEPFIFPAGDVL</sequence>
<evidence type="ECO:0000256" key="2">
    <source>
        <dbReference type="ARBA" id="ARBA00013801"/>
    </source>
</evidence>
<dbReference type="Proteomes" id="UP000799421">
    <property type="component" value="Unassembled WGS sequence"/>
</dbReference>
<evidence type="ECO:0000256" key="5">
    <source>
        <dbReference type="SAM" id="MobiDB-lite"/>
    </source>
</evidence>
<evidence type="ECO:0000259" key="6">
    <source>
        <dbReference type="Pfam" id="PF10033"/>
    </source>
</evidence>
<feature type="region of interest" description="Disordered" evidence="5">
    <location>
        <begin position="499"/>
        <end position="585"/>
    </location>
</feature>
<dbReference type="GO" id="GO:0000423">
    <property type="term" value="P:mitophagy"/>
    <property type="evidence" value="ECO:0007669"/>
    <property type="project" value="TreeGrafter"/>
</dbReference>
<name>A0A6A7C0S1_9PEZI</name>
<keyword evidence="8" id="KW-1185">Reference proteome</keyword>
<protein>
    <recommendedName>
        <fullName evidence="2 4">Autophagy-related protein 13</fullName>
    </recommendedName>
</protein>
<dbReference type="PANTHER" id="PTHR13430">
    <property type="match status" value="1"/>
</dbReference>
<feature type="domain" description="Autophagy-related protein 13 N-terminal" evidence="6">
    <location>
        <begin position="1"/>
        <end position="210"/>
    </location>
</feature>
<feature type="region of interest" description="Disordered" evidence="5">
    <location>
        <begin position="233"/>
        <end position="271"/>
    </location>
</feature>
<dbReference type="Gene3D" id="3.30.900.10">
    <property type="entry name" value="HORMA domain"/>
    <property type="match status" value="1"/>
</dbReference>
<evidence type="ECO:0000256" key="3">
    <source>
        <dbReference type="ARBA" id="ARBA00023006"/>
    </source>
</evidence>
<dbReference type="GO" id="GO:0034727">
    <property type="term" value="P:piecemeal microautophagy of the nucleus"/>
    <property type="evidence" value="ECO:0007669"/>
    <property type="project" value="TreeGrafter"/>
</dbReference>
<feature type="compositionally biased region" description="Low complexity" evidence="5">
    <location>
        <begin position="433"/>
        <end position="442"/>
    </location>
</feature>